<sequence length="503" mass="54884">MPSARKRKAASPPSPSAGPGPLTTRPRLGPIAPPPRPAYAPNDEPFNPRNTGQPHLALTLLAHDSPRDSLIRTAVQDLVNNHISSRDLTAQNVLARLARADTDDSQRDEIEALVNQELTHKLLWVLAERLNRAPDLADALGSLAAAAQSLYGYDVQGGCTVEDNNGVRWVAGQASHEESAESADESSSESSTESSAERSSESPTGTGPVAGGTLEPRPSTGSVEVKEEDTSTPGSLASSVSRACEHSSSASAGPSVPWAPVVDAAQLRAARSPAVMLLCGRENWTKETSDVCSAQAVRSLVDRARRNPQFGESVLRGKQLTETNMHRSIFKRAVPANRLSAERVLQNVVSRNVQAFPELKGQYFVFKNICDHRNPAMGHLVPPRLRAFWGELDMDKQSAIADAIVEQLRELENIKPLEKPRGRGYGMVESDSELRSALFSFMKTKDGRAEVLKQALNRMEGHVAPLVFANQERFPELKKTEAVKDWEKKTGLRWKGGRGRRRR</sequence>
<feature type="compositionally biased region" description="Polar residues" evidence="1">
    <location>
        <begin position="231"/>
        <end position="252"/>
    </location>
</feature>
<feature type="region of interest" description="Disordered" evidence="1">
    <location>
        <begin position="173"/>
        <end position="257"/>
    </location>
</feature>
<dbReference type="Proteomes" id="UP000799438">
    <property type="component" value="Unassembled WGS sequence"/>
</dbReference>
<keyword evidence="3" id="KW-1185">Reference proteome</keyword>
<dbReference type="AlphaFoldDB" id="A0A6A6BCV9"/>
<name>A0A6A6BCV9_9PEZI</name>
<feature type="region of interest" description="Disordered" evidence="1">
    <location>
        <begin position="1"/>
        <end position="53"/>
    </location>
</feature>
<reference evidence="2" key="1">
    <citation type="journal article" date="2020" name="Stud. Mycol.">
        <title>101 Dothideomycetes genomes: a test case for predicting lifestyles and emergence of pathogens.</title>
        <authorList>
            <person name="Haridas S."/>
            <person name="Albert R."/>
            <person name="Binder M."/>
            <person name="Bloem J."/>
            <person name="Labutti K."/>
            <person name="Salamov A."/>
            <person name="Andreopoulos B."/>
            <person name="Baker S."/>
            <person name="Barry K."/>
            <person name="Bills G."/>
            <person name="Bluhm B."/>
            <person name="Cannon C."/>
            <person name="Castanera R."/>
            <person name="Culley D."/>
            <person name="Daum C."/>
            <person name="Ezra D."/>
            <person name="Gonzalez J."/>
            <person name="Henrissat B."/>
            <person name="Kuo A."/>
            <person name="Liang C."/>
            <person name="Lipzen A."/>
            <person name="Lutzoni F."/>
            <person name="Magnuson J."/>
            <person name="Mondo S."/>
            <person name="Nolan M."/>
            <person name="Ohm R."/>
            <person name="Pangilinan J."/>
            <person name="Park H.-J."/>
            <person name="Ramirez L."/>
            <person name="Alfaro M."/>
            <person name="Sun H."/>
            <person name="Tritt A."/>
            <person name="Yoshinaga Y."/>
            <person name="Zwiers L.-H."/>
            <person name="Turgeon B."/>
            <person name="Goodwin S."/>
            <person name="Spatafora J."/>
            <person name="Crous P."/>
            <person name="Grigoriev I."/>
        </authorList>
    </citation>
    <scope>NUCLEOTIDE SEQUENCE</scope>
    <source>
        <strain evidence="2">CBS 121167</strain>
    </source>
</reference>
<evidence type="ECO:0000313" key="3">
    <source>
        <dbReference type="Proteomes" id="UP000799438"/>
    </source>
</evidence>
<feature type="compositionally biased region" description="Low complexity" evidence="1">
    <location>
        <begin position="19"/>
        <end position="30"/>
    </location>
</feature>
<organism evidence="2 3">
    <name type="scientific">Aplosporella prunicola CBS 121167</name>
    <dbReference type="NCBI Taxonomy" id="1176127"/>
    <lineage>
        <taxon>Eukaryota</taxon>
        <taxon>Fungi</taxon>
        <taxon>Dikarya</taxon>
        <taxon>Ascomycota</taxon>
        <taxon>Pezizomycotina</taxon>
        <taxon>Dothideomycetes</taxon>
        <taxon>Dothideomycetes incertae sedis</taxon>
        <taxon>Botryosphaeriales</taxon>
        <taxon>Aplosporellaceae</taxon>
        <taxon>Aplosporella</taxon>
    </lineage>
</organism>
<gene>
    <name evidence="2" type="ORF">K452DRAFT_318830</name>
</gene>
<proteinExistence type="predicted"/>
<dbReference type="OrthoDB" id="3799856at2759"/>
<accession>A0A6A6BCV9</accession>
<evidence type="ECO:0000313" key="2">
    <source>
        <dbReference type="EMBL" id="KAF2141906.1"/>
    </source>
</evidence>
<dbReference type="GeneID" id="54301685"/>
<protein>
    <submittedName>
        <fullName evidence="2">Uncharacterized protein</fullName>
    </submittedName>
</protein>
<dbReference type="RefSeq" id="XP_033397618.1">
    <property type="nucleotide sequence ID" value="XM_033544189.1"/>
</dbReference>
<dbReference type="EMBL" id="ML995486">
    <property type="protein sequence ID" value="KAF2141906.1"/>
    <property type="molecule type" value="Genomic_DNA"/>
</dbReference>
<evidence type="ECO:0000256" key="1">
    <source>
        <dbReference type="SAM" id="MobiDB-lite"/>
    </source>
</evidence>